<evidence type="ECO:0000313" key="1">
    <source>
        <dbReference type="EMBL" id="SVE36283.1"/>
    </source>
</evidence>
<proteinExistence type="predicted"/>
<protein>
    <submittedName>
        <fullName evidence="1">Uncharacterized protein</fullName>
    </submittedName>
</protein>
<sequence length="56" mass="6666">MEEFMPNVNASEYNSAWPEWFRGLLDKSNGHIRRRFLEGIKSKPLITLEKQDCIIR</sequence>
<reference evidence="1" key="1">
    <citation type="submission" date="2018-05" db="EMBL/GenBank/DDBJ databases">
        <authorList>
            <person name="Lanie J.A."/>
            <person name="Ng W.-L."/>
            <person name="Kazmierczak K.M."/>
            <person name="Andrzejewski T.M."/>
            <person name="Davidsen T.M."/>
            <person name="Wayne K.J."/>
            <person name="Tettelin H."/>
            <person name="Glass J.I."/>
            <person name="Rusch D."/>
            <person name="Podicherti R."/>
            <person name="Tsui H.-C.T."/>
            <person name="Winkler M.E."/>
        </authorList>
    </citation>
    <scope>NUCLEOTIDE SEQUENCE</scope>
</reference>
<dbReference type="EMBL" id="UINC01212105">
    <property type="protein sequence ID" value="SVE36283.1"/>
    <property type="molecule type" value="Genomic_DNA"/>
</dbReference>
<feature type="non-terminal residue" evidence="1">
    <location>
        <position position="56"/>
    </location>
</feature>
<name>A0A383CW75_9ZZZZ</name>
<accession>A0A383CW75</accession>
<gene>
    <name evidence="1" type="ORF">METZ01_LOCUS489137</name>
</gene>
<organism evidence="1">
    <name type="scientific">marine metagenome</name>
    <dbReference type="NCBI Taxonomy" id="408172"/>
    <lineage>
        <taxon>unclassified sequences</taxon>
        <taxon>metagenomes</taxon>
        <taxon>ecological metagenomes</taxon>
    </lineage>
</organism>
<dbReference type="AlphaFoldDB" id="A0A383CW75"/>